<evidence type="ECO:0000313" key="2">
    <source>
        <dbReference type="EMBL" id="KAA1376237.1"/>
    </source>
</evidence>
<dbReference type="AlphaFoldDB" id="A0A641AK86"/>
<protein>
    <recommendedName>
        <fullName evidence="4">Secreted protein</fullName>
    </recommendedName>
</protein>
<accession>A0A641AK86</accession>
<dbReference type="Proteomes" id="UP001515100">
    <property type="component" value="Unassembled WGS sequence"/>
</dbReference>
<reference evidence="2" key="1">
    <citation type="submission" date="2019-09" db="EMBL/GenBank/DDBJ databases">
        <authorList>
            <person name="Li J."/>
        </authorList>
    </citation>
    <scope>NUCLEOTIDE SEQUENCE [LARGE SCALE GENOMIC DNA]</scope>
    <source>
        <strain evidence="2">NRBC 14897</strain>
    </source>
</reference>
<sequence length="138" mass="15337">MRLKLTTAIAALLVSLGVVATTPTSAVASGGDLSCRISAVDDYANYFQRSRTYMSSHRSTYSWKRYLPEVNSAYYVANCFVGGGATAIRSSQQRFNSYYSGQRWSDGIAELDYMIKALRQVVRAYYDSDANGCKIFQC</sequence>
<dbReference type="RefSeq" id="WP_129184071.1">
    <property type="nucleotide sequence ID" value="NZ_JAGIOG010000001.1"/>
</dbReference>
<dbReference type="EMBL" id="SDPP02000003">
    <property type="protein sequence ID" value="KAA1376237.1"/>
    <property type="molecule type" value="Genomic_DNA"/>
</dbReference>
<keyword evidence="3" id="KW-1185">Reference proteome</keyword>
<gene>
    <name evidence="2" type="ORF">ESP62_012420</name>
</gene>
<feature type="chain" id="PRO_5039167115" description="Secreted protein" evidence="1">
    <location>
        <begin position="21"/>
        <end position="138"/>
    </location>
</feature>
<evidence type="ECO:0008006" key="4">
    <source>
        <dbReference type="Google" id="ProtNLM"/>
    </source>
</evidence>
<organism evidence="2 3">
    <name type="scientific">Aeromicrobium fastidiosum</name>
    <dbReference type="NCBI Taxonomy" id="52699"/>
    <lineage>
        <taxon>Bacteria</taxon>
        <taxon>Bacillati</taxon>
        <taxon>Actinomycetota</taxon>
        <taxon>Actinomycetes</taxon>
        <taxon>Propionibacteriales</taxon>
        <taxon>Nocardioidaceae</taxon>
        <taxon>Aeromicrobium</taxon>
    </lineage>
</organism>
<name>A0A641AK86_9ACTN</name>
<evidence type="ECO:0000256" key="1">
    <source>
        <dbReference type="SAM" id="SignalP"/>
    </source>
</evidence>
<dbReference type="OrthoDB" id="3747755at2"/>
<feature type="signal peptide" evidence="1">
    <location>
        <begin position="1"/>
        <end position="20"/>
    </location>
</feature>
<evidence type="ECO:0000313" key="3">
    <source>
        <dbReference type="Proteomes" id="UP001515100"/>
    </source>
</evidence>
<keyword evidence="1" id="KW-0732">Signal</keyword>
<proteinExistence type="predicted"/>
<comment type="caution">
    <text evidence="2">The sequence shown here is derived from an EMBL/GenBank/DDBJ whole genome shotgun (WGS) entry which is preliminary data.</text>
</comment>